<dbReference type="SUPFAM" id="SSF48452">
    <property type="entry name" value="TPR-like"/>
    <property type="match status" value="1"/>
</dbReference>
<gene>
    <name evidence="9" type="ORF">CXQ85_003009</name>
</gene>
<dbReference type="GO" id="GO:0007059">
    <property type="term" value="P:chromosome segregation"/>
    <property type="evidence" value="ECO:0007669"/>
    <property type="project" value="UniProtKB-KW"/>
</dbReference>
<dbReference type="GeneID" id="37008340"/>
<dbReference type="GO" id="GO:0007064">
    <property type="term" value="P:mitotic sister chromatid cohesion"/>
    <property type="evidence" value="ECO:0007669"/>
    <property type="project" value="InterPro"/>
</dbReference>
<dbReference type="OrthoDB" id="5565328at2759"/>
<sequence length="819" mass="92509">MSRTKRSRPSSSESSDSNAILTSQPSRKSSRPNSREKKSDSVAPSDPPISDAEFYSNSVVKVQKPKSQFERSYEEKLHKFLLTDEMSEFSALESEVKLSSSLPPSSFGRVERSEEVPVSSREETKEETSNVDEIQEEVIVSPEYVQEQAGNPDFVCQWLLKSADALLEQAHKIVLAANYVEGAQAYYTLIKAALKALHMVAGQYMANLQPKAAAQVYYKLAKIYLEETENYSTAESFVKKSMAIAIKHGLLQARVAGELLCAKILELSDIALLEPFLNERQEIHEREGHSEISLLFSLKRTELPGLNDAQIVLPKGEAIKDNQLRSLCLLMQSSIYLSQGSPKRAEELLNECRDLFSQMKDVAPQLKAMSYLQNLTVCTQTDNHKYGKMWVKKITDFINKQKKLKWSSWNNDGTIPVTLSRGLPNEIPFSLQWIGPDEFVPTFYLLSGLFYMNEGTDLAKTGKIFEACVNSADQGVSNLTNYTPKSQNFMVSQLTTKVVRLSVIKFMAISYQVWLGFMSSSDFNGIKAIHAFLESYNNDNFTAEELWYYKFLIPHFLYLSAMYHQAQGNLKAAKLNFLKVRNLTSQTVDTPIEAFHLQRSLGIGYGLPASSTSELYIYSIMHLLNISEYEFQSLSQANDSSTQHEQAIQRSRSFLASLHADMTNILEDPASQGLTTSKLFMLTYKSALAVFNSSGFEDPEKRLDTVLTSEIEKLVFSGNVNIQNVELLALYVLLRQAINLDQRNRFYGKCVRRITKNEDNGKLLSFFVYLEAQKQESSDPQMGDKIQRKIDAIVESTQHKIETARQSVLQKSTSSNRES</sequence>
<dbReference type="Proteomes" id="UP000244309">
    <property type="component" value="Unassembled WGS sequence"/>
</dbReference>
<evidence type="ECO:0000256" key="8">
    <source>
        <dbReference type="SAM" id="MobiDB-lite"/>
    </source>
</evidence>
<evidence type="ECO:0000313" key="9">
    <source>
        <dbReference type="EMBL" id="PVH23275.1"/>
    </source>
</evidence>
<feature type="region of interest" description="Disordered" evidence="8">
    <location>
        <begin position="1"/>
        <end position="57"/>
    </location>
</feature>
<comment type="similarity">
    <text evidence="2">Belongs to the SCC4/mau-2 family.</text>
</comment>
<dbReference type="PANTHER" id="PTHR21394">
    <property type="entry name" value="MAU2 CHROMATID COHESION FACTOR HOMOLOG"/>
    <property type="match status" value="1"/>
</dbReference>
<dbReference type="InterPro" id="IPR011990">
    <property type="entry name" value="TPR-like_helical_dom_sf"/>
</dbReference>
<dbReference type="AlphaFoldDB" id="A0A2V1AZJ4"/>
<evidence type="ECO:0000256" key="1">
    <source>
        <dbReference type="ARBA" id="ARBA00004123"/>
    </source>
</evidence>
<evidence type="ECO:0000256" key="2">
    <source>
        <dbReference type="ARBA" id="ARBA00008585"/>
    </source>
</evidence>
<dbReference type="InterPro" id="IPR019440">
    <property type="entry name" value="MAU2"/>
</dbReference>
<comment type="caution">
    <text evidence="9">The sequence shown here is derived from an EMBL/GenBank/DDBJ whole genome shotgun (WGS) entry which is preliminary data.</text>
</comment>
<dbReference type="VEuPathDB" id="FungiDB:CXQ85_003009"/>
<feature type="compositionally biased region" description="Polar residues" evidence="8">
    <location>
        <begin position="18"/>
        <end position="27"/>
    </location>
</feature>
<evidence type="ECO:0000256" key="7">
    <source>
        <dbReference type="ARBA" id="ARBA00023306"/>
    </source>
</evidence>
<evidence type="ECO:0000256" key="6">
    <source>
        <dbReference type="ARBA" id="ARBA00023242"/>
    </source>
</evidence>
<protein>
    <submittedName>
        <fullName evidence="9">Uncharacterized protein</fullName>
    </submittedName>
</protein>
<evidence type="ECO:0000256" key="3">
    <source>
        <dbReference type="ARBA" id="ARBA00022618"/>
    </source>
</evidence>
<comment type="subcellular location">
    <subcellularLocation>
        <location evidence="1">Nucleus</location>
    </subcellularLocation>
</comment>
<keyword evidence="6" id="KW-0539">Nucleus</keyword>
<dbReference type="RefSeq" id="XP_025344215.1">
    <property type="nucleotide sequence ID" value="XM_025486665.1"/>
</dbReference>
<keyword evidence="5" id="KW-0159">Chromosome partition</keyword>
<dbReference type="GO" id="GO:0051301">
    <property type="term" value="P:cell division"/>
    <property type="evidence" value="ECO:0007669"/>
    <property type="project" value="UniProtKB-KW"/>
</dbReference>
<feature type="region of interest" description="Disordered" evidence="8">
    <location>
        <begin position="101"/>
        <end position="132"/>
    </location>
</feature>
<evidence type="ECO:0000313" key="10">
    <source>
        <dbReference type="Proteomes" id="UP000244309"/>
    </source>
</evidence>
<proteinExistence type="inferred from homology"/>
<organism evidence="9 10">
    <name type="scientific">Candidozyma haemuli</name>
    <dbReference type="NCBI Taxonomy" id="45357"/>
    <lineage>
        <taxon>Eukaryota</taxon>
        <taxon>Fungi</taxon>
        <taxon>Dikarya</taxon>
        <taxon>Ascomycota</taxon>
        <taxon>Saccharomycotina</taxon>
        <taxon>Pichiomycetes</taxon>
        <taxon>Metschnikowiaceae</taxon>
        <taxon>Candidozyma</taxon>
    </lineage>
</organism>
<evidence type="ECO:0000256" key="5">
    <source>
        <dbReference type="ARBA" id="ARBA00022829"/>
    </source>
</evidence>
<dbReference type="STRING" id="45357.A0A2V1AZJ4"/>
<dbReference type="Pfam" id="PF10345">
    <property type="entry name" value="Cohesin_load"/>
    <property type="match status" value="1"/>
</dbReference>
<evidence type="ECO:0000256" key="4">
    <source>
        <dbReference type="ARBA" id="ARBA00022776"/>
    </source>
</evidence>
<name>A0A2V1AZJ4_9ASCO</name>
<dbReference type="EMBL" id="PKFO01000010">
    <property type="protein sequence ID" value="PVH23275.1"/>
    <property type="molecule type" value="Genomic_DNA"/>
</dbReference>
<dbReference type="GO" id="GO:0005634">
    <property type="term" value="C:nucleus"/>
    <property type="evidence" value="ECO:0007669"/>
    <property type="project" value="UniProtKB-SubCell"/>
</dbReference>
<keyword evidence="3" id="KW-0132">Cell division</keyword>
<accession>A0A2V1AZJ4</accession>
<reference evidence="9 10" key="1">
    <citation type="submission" date="2017-12" db="EMBL/GenBank/DDBJ databases">
        <title>Genome Sequence of a Multidrug-Resistant Candida haemulonii Isolate from a Patient with Chronic Leg Ulcers in Israel.</title>
        <authorList>
            <person name="Chow N.A."/>
            <person name="Gade L."/>
            <person name="Batra D."/>
            <person name="Rowe L.A."/>
            <person name="Ben-Ami R."/>
            <person name="Loparev V.N."/>
            <person name="Litvintseva A.P."/>
        </authorList>
    </citation>
    <scope>NUCLEOTIDE SEQUENCE [LARGE SCALE GENOMIC DNA]</scope>
    <source>
        <strain evidence="9 10">B11899</strain>
    </source>
</reference>
<keyword evidence="4" id="KW-0498">Mitosis</keyword>
<keyword evidence="7" id="KW-0131">Cell cycle</keyword>
<feature type="compositionally biased region" description="Basic and acidic residues" evidence="8">
    <location>
        <begin position="109"/>
        <end position="128"/>
    </location>
</feature>
<keyword evidence="10" id="KW-1185">Reference proteome</keyword>